<accession>A0ABW2F6G8</accession>
<proteinExistence type="predicted"/>
<dbReference type="PROSITE" id="PS00041">
    <property type="entry name" value="HTH_ARAC_FAMILY_1"/>
    <property type="match status" value="1"/>
</dbReference>
<evidence type="ECO:0000256" key="3">
    <source>
        <dbReference type="ARBA" id="ARBA00023163"/>
    </source>
</evidence>
<sequence>MKIVREPLSVKETLDFALYHVEKAAYDSFRLEMIKPHWTVSFVLEGSVEMRSSGMTSHAETGDVMIHPPNVPFTEIAVGRGVHLWMLLDVKGEPQLDFFRRFPVGRVVTLQCAETYAHSFEELLDVWHRPQTPVRDYRAMSLSLRLLGDILDSWLETEGAGRAASTMTTGDRFYPVIAYMEEHLEQRITRDDLARMLHLHPNYFNRLFKRVYGVSSQQMLRTLRLRRAMQLLENEDYTLDRIAAACGFGDAVYFSKVFKSSVGRTPGEYRRSIRKTKEGYASFP</sequence>
<keyword evidence="2" id="KW-0238">DNA-binding</keyword>
<dbReference type="InterPro" id="IPR014710">
    <property type="entry name" value="RmlC-like_jellyroll"/>
</dbReference>
<dbReference type="Gene3D" id="1.10.10.60">
    <property type="entry name" value="Homeodomain-like"/>
    <property type="match status" value="2"/>
</dbReference>
<dbReference type="SMART" id="SM00342">
    <property type="entry name" value="HTH_ARAC"/>
    <property type="match status" value="1"/>
</dbReference>
<evidence type="ECO:0000313" key="6">
    <source>
        <dbReference type="Proteomes" id="UP001596378"/>
    </source>
</evidence>
<dbReference type="SUPFAM" id="SSF46689">
    <property type="entry name" value="Homeodomain-like"/>
    <property type="match status" value="2"/>
</dbReference>
<protein>
    <submittedName>
        <fullName evidence="5">Helix-turn-helix domain-containing protein</fullName>
    </submittedName>
</protein>
<feature type="domain" description="HTH araC/xylS-type" evidence="4">
    <location>
        <begin position="174"/>
        <end position="272"/>
    </location>
</feature>
<dbReference type="InterPro" id="IPR020449">
    <property type="entry name" value="Tscrpt_reg_AraC-type_HTH"/>
</dbReference>
<dbReference type="EMBL" id="JBHTAI010000002">
    <property type="protein sequence ID" value="MFC7147649.1"/>
    <property type="molecule type" value="Genomic_DNA"/>
</dbReference>
<dbReference type="InterPro" id="IPR050204">
    <property type="entry name" value="AraC_XylS_family_regulators"/>
</dbReference>
<keyword evidence="1" id="KW-0805">Transcription regulation</keyword>
<dbReference type="SUPFAM" id="SSF51182">
    <property type="entry name" value="RmlC-like cupins"/>
    <property type="match status" value="1"/>
</dbReference>
<evidence type="ECO:0000256" key="2">
    <source>
        <dbReference type="ARBA" id="ARBA00023125"/>
    </source>
</evidence>
<evidence type="ECO:0000259" key="4">
    <source>
        <dbReference type="PROSITE" id="PS01124"/>
    </source>
</evidence>
<comment type="caution">
    <text evidence="5">The sequence shown here is derived from an EMBL/GenBank/DDBJ whole genome shotgun (WGS) entry which is preliminary data.</text>
</comment>
<dbReference type="InterPro" id="IPR009057">
    <property type="entry name" value="Homeodomain-like_sf"/>
</dbReference>
<dbReference type="PRINTS" id="PR00032">
    <property type="entry name" value="HTHARAC"/>
</dbReference>
<dbReference type="Pfam" id="PF12833">
    <property type="entry name" value="HTH_18"/>
    <property type="match status" value="1"/>
</dbReference>
<dbReference type="InterPro" id="IPR011051">
    <property type="entry name" value="RmlC_Cupin_sf"/>
</dbReference>
<keyword evidence="3" id="KW-0804">Transcription</keyword>
<organism evidence="5 6">
    <name type="scientific">Cohnella cellulosilytica</name>
    <dbReference type="NCBI Taxonomy" id="986710"/>
    <lineage>
        <taxon>Bacteria</taxon>
        <taxon>Bacillati</taxon>
        <taxon>Bacillota</taxon>
        <taxon>Bacilli</taxon>
        <taxon>Bacillales</taxon>
        <taxon>Paenibacillaceae</taxon>
        <taxon>Cohnella</taxon>
    </lineage>
</organism>
<keyword evidence="6" id="KW-1185">Reference proteome</keyword>
<dbReference type="InterPro" id="IPR018060">
    <property type="entry name" value="HTH_AraC"/>
</dbReference>
<name>A0ABW2F6G8_9BACL</name>
<dbReference type="Proteomes" id="UP001596378">
    <property type="component" value="Unassembled WGS sequence"/>
</dbReference>
<evidence type="ECO:0000313" key="5">
    <source>
        <dbReference type="EMBL" id="MFC7147649.1"/>
    </source>
</evidence>
<dbReference type="PANTHER" id="PTHR46796">
    <property type="entry name" value="HTH-TYPE TRANSCRIPTIONAL ACTIVATOR RHAS-RELATED"/>
    <property type="match status" value="1"/>
</dbReference>
<dbReference type="PROSITE" id="PS01124">
    <property type="entry name" value="HTH_ARAC_FAMILY_2"/>
    <property type="match status" value="1"/>
</dbReference>
<evidence type="ECO:0000256" key="1">
    <source>
        <dbReference type="ARBA" id="ARBA00023015"/>
    </source>
</evidence>
<gene>
    <name evidence="5" type="ORF">ACFQMJ_03785</name>
</gene>
<reference evidence="6" key="1">
    <citation type="journal article" date="2019" name="Int. J. Syst. Evol. Microbiol.">
        <title>The Global Catalogue of Microorganisms (GCM) 10K type strain sequencing project: providing services to taxonomists for standard genome sequencing and annotation.</title>
        <authorList>
            <consortium name="The Broad Institute Genomics Platform"/>
            <consortium name="The Broad Institute Genome Sequencing Center for Infectious Disease"/>
            <person name="Wu L."/>
            <person name="Ma J."/>
        </authorList>
    </citation>
    <scope>NUCLEOTIDE SEQUENCE [LARGE SCALE GENOMIC DNA]</scope>
    <source>
        <strain evidence="6">KCTC 12907</strain>
    </source>
</reference>
<dbReference type="Gene3D" id="2.60.120.10">
    <property type="entry name" value="Jelly Rolls"/>
    <property type="match status" value="1"/>
</dbReference>
<dbReference type="InterPro" id="IPR018062">
    <property type="entry name" value="HTH_AraC-typ_CS"/>
</dbReference>